<proteinExistence type="predicted"/>
<evidence type="ECO:0000313" key="2">
    <source>
        <dbReference type="Proteomes" id="UP001054821"/>
    </source>
</evidence>
<protein>
    <submittedName>
        <fullName evidence="1">Uncharacterized protein</fullName>
    </submittedName>
</protein>
<dbReference type="Proteomes" id="UP001054821">
    <property type="component" value="Chromosome 8"/>
</dbReference>
<organism evidence="1 2">
    <name type="scientific">Prunus dulcis</name>
    <name type="common">Almond</name>
    <name type="synonym">Amygdalus dulcis</name>
    <dbReference type="NCBI Taxonomy" id="3755"/>
    <lineage>
        <taxon>Eukaryota</taxon>
        <taxon>Viridiplantae</taxon>
        <taxon>Streptophyta</taxon>
        <taxon>Embryophyta</taxon>
        <taxon>Tracheophyta</taxon>
        <taxon>Spermatophyta</taxon>
        <taxon>Magnoliopsida</taxon>
        <taxon>eudicotyledons</taxon>
        <taxon>Gunneridae</taxon>
        <taxon>Pentapetalae</taxon>
        <taxon>rosids</taxon>
        <taxon>fabids</taxon>
        <taxon>Rosales</taxon>
        <taxon>Rosaceae</taxon>
        <taxon>Amygdaloideae</taxon>
        <taxon>Amygdaleae</taxon>
        <taxon>Prunus</taxon>
    </lineage>
</organism>
<accession>A0AAD4UUE0</accession>
<evidence type="ECO:0000313" key="1">
    <source>
        <dbReference type="EMBL" id="KAI5311972.1"/>
    </source>
</evidence>
<keyword evidence="2" id="KW-1185">Reference proteome</keyword>
<comment type="caution">
    <text evidence="1">The sequence shown here is derived from an EMBL/GenBank/DDBJ whole genome shotgun (WGS) entry which is preliminary data.</text>
</comment>
<name>A0AAD4UUE0_PRUDU</name>
<sequence>MESIDRSFTIRADVGFCSSHEDFIDSMKLKKLQRHNWMQEKLLLILESSDEEHMKQSPFVNNVLNLHLSTM</sequence>
<reference evidence="1 2" key="1">
    <citation type="journal article" date="2022" name="G3 (Bethesda)">
        <title>Whole-genome sequence and methylome profiling of the almond [Prunus dulcis (Mill.) D.A. Webb] cultivar 'Nonpareil'.</title>
        <authorList>
            <person name="D'Amico-Willman K.M."/>
            <person name="Ouma W.Z."/>
            <person name="Meulia T."/>
            <person name="Sideli G.M."/>
            <person name="Gradziel T.M."/>
            <person name="Fresnedo-Ramirez J."/>
        </authorList>
    </citation>
    <scope>NUCLEOTIDE SEQUENCE [LARGE SCALE GENOMIC DNA]</scope>
    <source>
        <strain evidence="1">Clone GOH B32 T37-40</strain>
    </source>
</reference>
<dbReference type="EMBL" id="JAJFAZ020000008">
    <property type="protein sequence ID" value="KAI5311972.1"/>
    <property type="molecule type" value="Genomic_DNA"/>
</dbReference>
<dbReference type="AlphaFoldDB" id="A0AAD4UUE0"/>
<gene>
    <name evidence="1" type="ORF">L3X38_041145</name>
</gene>